<organism evidence="1 2">
    <name type="scientific">Trypanosoma rangeli</name>
    <dbReference type="NCBI Taxonomy" id="5698"/>
    <lineage>
        <taxon>Eukaryota</taxon>
        <taxon>Discoba</taxon>
        <taxon>Euglenozoa</taxon>
        <taxon>Kinetoplastea</taxon>
        <taxon>Metakinetoplastina</taxon>
        <taxon>Trypanosomatida</taxon>
        <taxon>Trypanosomatidae</taxon>
        <taxon>Trypanosoma</taxon>
        <taxon>Herpetosoma</taxon>
    </lineage>
</organism>
<dbReference type="GeneID" id="40329365"/>
<dbReference type="OrthoDB" id="246293at2759"/>
<dbReference type="EMBL" id="MKGL01000174">
    <property type="protein sequence ID" value="RNF04080.1"/>
    <property type="molecule type" value="Genomic_DNA"/>
</dbReference>
<dbReference type="Proteomes" id="UP000283634">
    <property type="component" value="Unassembled WGS sequence"/>
</dbReference>
<gene>
    <name evidence="1" type="ORF">TraAM80_05432</name>
</gene>
<name>A0A3S5IR32_TRYRA</name>
<sequence>MRRLHRINWGRSFRHVPVRMLIHASGAPNISSVSSSLTGQIPSTASLGCTSSSASVSTASPEVGEREVAPFLLSLLSELDVLENRWTRCFRVCVTSAPTVAIEAKFMNSDIWTPVTTMACAQLPFGLVKTVEDVLSSQTQTEHRNITLVDLHERCEDLAVAQQFLESRFPGLRLHVDHSKGTDLQGTVTHTVSVSLRGHGPVNGLYSKEEQFAKDTFFGESIGASFSGTVRRALREAFGAAGIPSPSRHFERDRGTSELDIYLDIIRNATNEAIEITASLAEDNQVQAVVQSSTGRRLGLLLGRKEDALSIVLACVEKAAENTNNIATEEARKRIADHPVVLALPSKGLRPKEILHRLLFHTFGLARERMRVLTSQSDEGTFVTTIDAELGWGEAQKTEAPIFSTLARAAGVSKKAAEELACIKAIQRCFPCIFENQLSYHAEVREIMNSTKATDKDSICPHISKGLLAQLRWAVQCQNKEVLFEAVQLFPNSENESLGIRTTRPLWATQLFIVDKQGTRDFVCLALDPRKSASKQKVIAATLYKYFKEECSEGVKYAIERGLIDGEGNATSCEGISTAEPLPRSDYEIAAESDPFIQKLQIVSSQLIPVVQQQSLLSVLRRGVQLYVELLNERGGVDGASTGRLVECTERSPLDGSFKAQLLVQFLGDDADGTKRTLGEACHSNSAIIALFSAFKDVFDEKGIIARAAKEDAQVETIYRDTCQRAEELSPLPYELPAQNPLETVAQCVMLKYGLSTELRISGGGKAIQVQLFGRTPSYQDSDRAASTSQFFLGHGRGNSVLKAVVSCCRHIFDAHICSKEESLQKTRLTPLRSGSVQVPLQGKSVLALRVEEVMRELLEYKVVSSAASIHVKVDIHSTSEETRYEGHLYVVDGSRMVELERTPSMVDLLRSLQQLTEGITQEMRCPTVDLDALQRQYSGPSRCNTLRQLLQVLYGLPLITETSFKDHQWQCRLSIHIFEDLYYAIGYAVDVKKKEAVENAAKKALDRCFGAASVDVELQENSTSTAPISCLEEEYGFVFRKLVENDTSSESLP</sequence>
<reference evidence="1 2" key="1">
    <citation type="journal article" date="2018" name="BMC Genomics">
        <title>Genomic comparison of Trypanosoma conorhini and Trypanosoma rangeli to Trypanosoma cruzi strains of high and low virulence.</title>
        <authorList>
            <person name="Bradwell K.R."/>
            <person name="Koparde V.N."/>
            <person name="Matveyev A.V."/>
            <person name="Serrano M.G."/>
            <person name="Alves J.M."/>
            <person name="Parikh H."/>
            <person name="Huang B."/>
            <person name="Lee V."/>
            <person name="Espinosa-Alvarez O."/>
            <person name="Ortiz P.A."/>
            <person name="Costa-Martins A.G."/>
            <person name="Teixeira M.M."/>
            <person name="Buck G.A."/>
        </authorList>
    </citation>
    <scope>NUCLEOTIDE SEQUENCE [LARGE SCALE GENOMIC DNA]</scope>
    <source>
        <strain evidence="1 2">AM80</strain>
    </source>
</reference>
<protein>
    <submittedName>
        <fullName evidence="1">Uncharacterized protein</fullName>
    </submittedName>
</protein>
<proteinExistence type="predicted"/>
<dbReference type="AlphaFoldDB" id="A0A3S5IR32"/>
<keyword evidence="2" id="KW-1185">Reference proteome</keyword>
<comment type="caution">
    <text evidence="1">The sequence shown here is derived from an EMBL/GenBank/DDBJ whole genome shotgun (WGS) entry which is preliminary data.</text>
</comment>
<evidence type="ECO:0000313" key="1">
    <source>
        <dbReference type="EMBL" id="RNF04080.1"/>
    </source>
</evidence>
<evidence type="ECO:0000313" key="2">
    <source>
        <dbReference type="Proteomes" id="UP000283634"/>
    </source>
</evidence>
<dbReference type="RefSeq" id="XP_029237897.1">
    <property type="nucleotide sequence ID" value="XM_029382311.1"/>
</dbReference>
<dbReference type="VEuPathDB" id="TriTrypDB:TRSC58_06463"/>
<accession>A0A3S5IR32</accession>
<dbReference type="OMA" id="SDNWLLF"/>